<organism evidence="3 4">
    <name type="scientific">Aetokthonos hydrillicola Thurmond2011</name>
    <dbReference type="NCBI Taxonomy" id="2712845"/>
    <lineage>
        <taxon>Bacteria</taxon>
        <taxon>Bacillati</taxon>
        <taxon>Cyanobacteriota</taxon>
        <taxon>Cyanophyceae</taxon>
        <taxon>Nostocales</taxon>
        <taxon>Hapalosiphonaceae</taxon>
        <taxon>Aetokthonos</taxon>
    </lineage>
</organism>
<dbReference type="SUPFAM" id="SSF53098">
    <property type="entry name" value="Ribonuclease H-like"/>
    <property type="match status" value="1"/>
</dbReference>
<feature type="compositionally biased region" description="Polar residues" evidence="1">
    <location>
        <begin position="684"/>
        <end position="694"/>
    </location>
</feature>
<dbReference type="Gene3D" id="3.30.420.10">
    <property type="entry name" value="Ribonuclease H-like superfamily/Ribonuclease H"/>
    <property type="match status" value="1"/>
</dbReference>
<dbReference type="InterPro" id="IPR012337">
    <property type="entry name" value="RNaseH-like_sf"/>
</dbReference>
<feature type="domain" description="Integrase catalytic" evidence="2">
    <location>
        <begin position="258"/>
        <end position="462"/>
    </location>
</feature>
<evidence type="ECO:0000313" key="3">
    <source>
        <dbReference type="EMBL" id="MDR9897750.1"/>
    </source>
</evidence>
<evidence type="ECO:0000259" key="2">
    <source>
        <dbReference type="PROSITE" id="PS50994"/>
    </source>
</evidence>
<dbReference type="GO" id="GO:0003676">
    <property type="term" value="F:nucleic acid binding"/>
    <property type="evidence" value="ECO:0007669"/>
    <property type="project" value="InterPro"/>
</dbReference>
<feature type="region of interest" description="Disordered" evidence="1">
    <location>
        <begin position="684"/>
        <end position="718"/>
    </location>
</feature>
<dbReference type="EMBL" id="JAALHA020000014">
    <property type="protein sequence ID" value="MDR9897750.1"/>
    <property type="molecule type" value="Genomic_DNA"/>
</dbReference>
<accession>A0AAP5IEZ2</accession>
<proteinExistence type="predicted"/>
<dbReference type="PROSITE" id="PS50994">
    <property type="entry name" value="INTEGRASE"/>
    <property type="match status" value="1"/>
</dbReference>
<reference evidence="4" key="1">
    <citation type="journal article" date="2021" name="Science">
        <title>Hunting the eagle killer: A cyanobacterial neurotoxin causes vacuolar myelinopathy.</title>
        <authorList>
            <person name="Breinlinger S."/>
            <person name="Phillips T.J."/>
            <person name="Haram B.N."/>
            <person name="Mares J."/>
            <person name="Martinez Yerena J.A."/>
            <person name="Hrouzek P."/>
            <person name="Sobotka R."/>
            <person name="Henderson W.M."/>
            <person name="Schmieder P."/>
            <person name="Williams S.M."/>
            <person name="Lauderdale J.D."/>
            <person name="Wilde H.D."/>
            <person name="Gerrin W."/>
            <person name="Kust A."/>
            <person name="Washington J.W."/>
            <person name="Wagner C."/>
            <person name="Geier B."/>
            <person name="Liebeke M."/>
            <person name="Enke H."/>
            <person name="Niedermeyer T.H.J."/>
            <person name="Wilde S.B."/>
        </authorList>
    </citation>
    <scope>NUCLEOTIDE SEQUENCE [LARGE SCALE GENOMIC DNA]</scope>
    <source>
        <strain evidence="4">Thurmond2011</strain>
    </source>
</reference>
<dbReference type="InterPro" id="IPR015378">
    <property type="entry name" value="Transposase-like_Mu_C"/>
</dbReference>
<dbReference type="Gene3D" id="1.10.10.60">
    <property type="entry name" value="Homeodomain-like"/>
    <property type="match status" value="1"/>
</dbReference>
<dbReference type="RefSeq" id="WP_208351382.1">
    <property type="nucleotide sequence ID" value="NZ_JAALHA020000014.1"/>
</dbReference>
<comment type="caution">
    <text evidence="3">The sequence shown here is derived from an EMBL/GenBank/DDBJ whole genome shotgun (WGS) entry which is preliminary data.</text>
</comment>
<sequence length="741" mass="84822">MKRIQLRNGLHFWLHGREYVIKQRLAGGNFQICDVVTEVLSKIKETSLIQLIFQGELELELTQSTGDKSRKTDYRLADFTQIPEELRLDAKRKYSYISCVLELDLQVRTKATLQPVIEKVSSSINDPNPPTWLTLYRWLKTYLNAGQDIRALVPRHFSKGDYRPKLHKEVIYIIDRVIQSIYLDTSQPDVADVYDEILRQITHENQTRAMLAEKPLKIPHRSTIYRIISRLPPLTVATGRYGKRIAEQMYNPVLSGPRPTRPLERVEIDHTKLNLFVVDTENRLPIGRPWLTSAVDKYSGVTLGYYLSFDPPSYLSVMQCLLHAISPKNYLHAQFKSVENTWDTYGLPEVIVVDNGKEFYSTHFEDACLQLGIIIQYCPPKMPWYKSTIERYFGALNSQLLSDQPGKSFSNFMKQYDYDPLKNAVISFEALQEIIHIFIVDIHNQSSHPELKAPRSKVWSLAIEEFPPALPPSNQELFVLIGSITTRKITRRGVELFGIIYNSSELASLHSMSKEASKTTVKYDPTDLSQIYVFDQITRQFKEVPALNQEYTLRLSLWQHQVIKQLARIESEQVDIVALALAKEKIQRIVEREWSLSKNNKTRTSLARWKGTLRNNFLTENLESSQQVIRNDTDKVDTFSSTKSVMTGISDLGSAFNDYPANQVVDSNAFSTEIKSVDNSSTQVDGLKSASTSIQKKRQRRTSKKLTTSVEEKVSDSLAETAEWKPDLAGWDVSIGLPLGE</sequence>
<evidence type="ECO:0000256" key="1">
    <source>
        <dbReference type="SAM" id="MobiDB-lite"/>
    </source>
</evidence>
<gene>
    <name evidence="3" type="ORF">G7B40_024745</name>
</gene>
<evidence type="ECO:0000313" key="4">
    <source>
        <dbReference type="Proteomes" id="UP000667802"/>
    </source>
</evidence>
<keyword evidence="4" id="KW-1185">Reference proteome</keyword>
<dbReference type="GO" id="GO:0015074">
    <property type="term" value="P:DNA integration"/>
    <property type="evidence" value="ECO:0007669"/>
    <property type="project" value="InterPro"/>
</dbReference>
<dbReference type="AlphaFoldDB" id="A0AAP5IEZ2"/>
<dbReference type="InterPro" id="IPR001584">
    <property type="entry name" value="Integrase_cat-core"/>
</dbReference>
<name>A0AAP5IEZ2_9CYAN</name>
<dbReference type="InterPro" id="IPR036397">
    <property type="entry name" value="RNaseH_sf"/>
</dbReference>
<protein>
    <submittedName>
        <fullName evidence="3">DDE-type integrase/transposase/recombinase</fullName>
    </submittedName>
</protein>
<dbReference type="Proteomes" id="UP000667802">
    <property type="component" value="Unassembled WGS sequence"/>
</dbReference>
<dbReference type="Pfam" id="PF09299">
    <property type="entry name" value="Mu-transpos_C"/>
    <property type="match status" value="1"/>
</dbReference>
<feature type="compositionally biased region" description="Basic residues" evidence="1">
    <location>
        <begin position="695"/>
        <end position="704"/>
    </location>
</feature>